<evidence type="ECO:0000313" key="3">
    <source>
        <dbReference type="EMBL" id="CAB3240301.1"/>
    </source>
</evidence>
<sequence>MGEMRVITPSEVDVLLLADACAMRFKVKIPLPGLGPAITFTTKHKFHKLYRIVIGRHTKVIDLTSDEQQVTVFALHNVDLQHPEFWITWYNKTIKMGLWGKQHPFLVYPMHTDLEIGYVQFNTLSGNWAPVEWIVETSPVILKEMPSRTFESKLCWVSPQGDKLPANAMIGGFEFEPTYIARAHHNHSLCPGKYVPSKKLAYVPWGFREHAKRDYEILCGYNAIWVKTKLNYIPTNAVIGGRSEVHNEPLYIGRAMHDGKLLTGKVHIRYKTCYLPYNGQEIEVSSYEILVIPEDEIKQTIPFNLQAKVKII</sequence>
<dbReference type="PANTHER" id="PTHR31649:SF1">
    <property type="entry name" value="FARNESOIC ACID O-METHYL TRANSFERASE DOMAIN-CONTAINING PROTEIN"/>
    <property type="match status" value="1"/>
</dbReference>
<dbReference type="Pfam" id="PF12248">
    <property type="entry name" value="Methyltransf_FA"/>
    <property type="match status" value="1"/>
</dbReference>
<gene>
    <name evidence="2" type="ORF">APLA_LOCUS7961</name>
    <name evidence="3" type="ORF">APLA_LOCUS8985</name>
</gene>
<proteinExistence type="predicted"/>
<dbReference type="Pfam" id="PF11901">
    <property type="entry name" value="DM9"/>
    <property type="match status" value="1"/>
</dbReference>
<evidence type="ECO:0000313" key="5">
    <source>
        <dbReference type="Proteomes" id="UP000494256"/>
    </source>
</evidence>
<dbReference type="InterPro" id="IPR006616">
    <property type="entry name" value="DM9_repeat"/>
</dbReference>
<name>A0A8S1A3C8_ARCPL</name>
<evidence type="ECO:0000259" key="1">
    <source>
        <dbReference type="Pfam" id="PF12248"/>
    </source>
</evidence>
<dbReference type="AlphaFoldDB" id="A0A8S1A3C8"/>
<comment type="caution">
    <text evidence="3">The sequence shown here is derived from an EMBL/GenBank/DDBJ whole genome shotgun (WGS) entry which is preliminary data.</text>
</comment>
<dbReference type="EMBL" id="CADEBD010000309">
    <property type="protein sequence ID" value="CAB3240301.1"/>
    <property type="molecule type" value="Genomic_DNA"/>
</dbReference>
<dbReference type="PANTHER" id="PTHR31649">
    <property type="entry name" value="AGAP009604-PA"/>
    <property type="match status" value="1"/>
</dbReference>
<dbReference type="Proteomes" id="UP000494106">
    <property type="component" value="Unassembled WGS sequence"/>
</dbReference>
<evidence type="ECO:0000313" key="4">
    <source>
        <dbReference type="Proteomes" id="UP000494106"/>
    </source>
</evidence>
<protein>
    <recommendedName>
        <fullName evidence="1">Farnesoic acid O-methyl transferase domain-containing protein</fullName>
    </recommendedName>
</protein>
<feature type="domain" description="Farnesoic acid O-methyl transferase" evidence="1">
    <location>
        <begin position="38"/>
        <end position="136"/>
    </location>
</feature>
<dbReference type="OrthoDB" id="1925699at2759"/>
<dbReference type="Proteomes" id="UP000494256">
    <property type="component" value="Unassembled WGS sequence"/>
</dbReference>
<keyword evidence="4" id="KW-1185">Reference proteome</keyword>
<dbReference type="EMBL" id="CADEBC010000503">
    <property type="protein sequence ID" value="CAB3239751.1"/>
    <property type="molecule type" value="Genomic_DNA"/>
</dbReference>
<reference evidence="4 5" key="1">
    <citation type="submission" date="2020-04" db="EMBL/GenBank/DDBJ databases">
        <authorList>
            <person name="Wallbank WR R."/>
            <person name="Pardo Diaz C."/>
            <person name="Kozak K."/>
            <person name="Martin S."/>
            <person name="Jiggins C."/>
            <person name="Moest M."/>
            <person name="Warren A I."/>
            <person name="Byers J.R.P. K."/>
            <person name="Montejo-Kovacevich G."/>
            <person name="Yen C E."/>
        </authorList>
    </citation>
    <scope>NUCLEOTIDE SEQUENCE [LARGE SCALE GENOMIC DNA]</scope>
</reference>
<dbReference type="SMART" id="SM00696">
    <property type="entry name" value="DM9"/>
    <property type="match status" value="2"/>
</dbReference>
<organism evidence="3 5">
    <name type="scientific">Arctia plantaginis</name>
    <name type="common">Wood tiger moth</name>
    <name type="synonym">Phalaena plantaginis</name>
    <dbReference type="NCBI Taxonomy" id="874455"/>
    <lineage>
        <taxon>Eukaryota</taxon>
        <taxon>Metazoa</taxon>
        <taxon>Ecdysozoa</taxon>
        <taxon>Arthropoda</taxon>
        <taxon>Hexapoda</taxon>
        <taxon>Insecta</taxon>
        <taxon>Pterygota</taxon>
        <taxon>Neoptera</taxon>
        <taxon>Endopterygota</taxon>
        <taxon>Lepidoptera</taxon>
        <taxon>Glossata</taxon>
        <taxon>Ditrysia</taxon>
        <taxon>Noctuoidea</taxon>
        <taxon>Erebidae</taxon>
        <taxon>Arctiinae</taxon>
        <taxon>Arctia</taxon>
    </lineage>
</organism>
<accession>A0A8S1A3C8</accession>
<dbReference type="InterPro" id="IPR022041">
    <property type="entry name" value="Methyltransf_FA"/>
</dbReference>
<evidence type="ECO:0000313" key="2">
    <source>
        <dbReference type="EMBL" id="CAB3239751.1"/>
    </source>
</evidence>